<dbReference type="OMA" id="CDEDFLK"/>
<dbReference type="AlphaFoldDB" id="A0A0D2SV03"/>
<dbReference type="Gramene" id="KJB67243">
    <property type="protein sequence ID" value="KJB67243"/>
    <property type="gene ID" value="B456_010G182300"/>
</dbReference>
<gene>
    <name evidence="1" type="ORF">B456_010G182300</name>
</gene>
<proteinExistence type="predicted"/>
<name>A0A0D2SV03_GOSRA</name>
<dbReference type="eggNOG" id="ENOG502T17P">
    <property type="taxonomic scope" value="Eukaryota"/>
</dbReference>
<keyword evidence="2" id="KW-1185">Reference proteome</keyword>
<dbReference type="EMBL" id="CM001749">
    <property type="protein sequence ID" value="KJB67243.1"/>
    <property type="molecule type" value="Genomic_DNA"/>
</dbReference>
<accession>A0A0D2SV03</accession>
<organism evidence="1 2">
    <name type="scientific">Gossypium raimondii</name>
    <name type="common">Peruvian cotton</name>
    <name type="synonym">Gossypium klotzschianum subsp. raimondii</name>
    <dbReference type="NCBI Taxonomy" id="29730"/>
    <lineage>
        <taxon>Eukaryota</taxon>
        <taxon>Viridiplantae</taxon>
        <taxon>Streptophyta</taxon>
        <taxon>Embryophyta</taxon>
        <taxon>Tracheophyta</taxon>
        <taxon>Spermatophyta</taxon>
        <taxon>Magnoliopsida</taxon>
        <taxon>eudicotyledons</taxon>
        <taxon>Gunneridae</taxon>
        <taxon>Pentapetalae</taxon>
        <taxon>rosids</taxon>
        <taxon>malvids</taxon>
        <taxon>Malvales</taxon>
        <taxon>Malvaceae</taxon>
        <taxon>Malvoideae</taxon>
        <taxon>Gossypium</taxon>
    </lineage>
</organism>
<protein>
    <submittedName>
        <fullName evidence="1">Uncharacterized protein</fullName>
    </submittedName>
</protein>
<dbReference type="Proteomes" id="UP000032304">
    <property type="component" value="Chromosome 10"/>
</dbReference>
<sequence length="104" mass="12090">MLQKTITKGIVIKKELEKDIKKRVKCYECQGYDYIQSECANTLKKKKLLCVTWNDDDSSSGFDSKKDHQNFIAFTANVKDDFKKELDTGCDEDFLKTYKDMLGK</sequence>
<evidence type="ECO:0000313" key="2">
    <source>
        <dbReference type="Proteomes" id="UP000032304"/>
    </source>
</evidence>
<reference evidence="1 2" key="1">
    <citation type="journal article" date="2012" name="Nature">
        <title>Repeated polyploidization of Gossypium genomes and the evolution of spinnable cotton fibres.</title>
        <authorList>
            <person name="Paterson A.H."/>
            <person name="Wendel J.F."/>
            <person name="Gundlach H."/>
            <person name="Guo H."/>
            <person name="Jenkins J."/>
            <person name="Jin D."/>
            <person name="Llewellyn D."/>
            <person name="Showmaker K.C."/>
            <person name="Shu S."/>
            <person name="Udall J."/>
            <person name="Yoo M.J."/>
            <person name="Byers R."/>
            <person name="Chen W."/>
            <person name="Doron-Faigenboim A."/>
            <person name="Duke M.V."/>
            <person name="Gong L."/>
            <person name="Grimwood J."/>
            <person name="Grover C."/>
            <person name="Grupp K."/>
            <person name="Hu G."/>
            <person name="Lee T.H."/>
            <person name="Li J."/>
            <person name="Lin L."/>
            <person name="Liu T."/>
            <person name="Marler B.S."/>
            <person name="Page J.T."/>
            <person name="Roberts A.W."/>
            <person name="Romanel E."/>
            <person name="Sanders W.S."/>
            <person name="Szadkowski E."/>
            <person name="Tan X."/>
            <person name="Tang H."/>
            <person name="Xu C."/>
            <person name="Wang J."/>
            <person name="Wang Z."/>
            <person name="Zhang D."/>
            <person name="Zhang L."/>
            <person name="Ashrafi H."/>
            <person name="Bedon F."/>
            <person name="Bowers J.E."/>
            <person name="Brubaker C.L."/>
            <person name="Chee P.W."/>
            <person name="Das S."/>
            <person name="Gingle A.R."/>
            <person name="Haigler C.H."/>
            <person name="Harker D."/>
            <person name="Hoffmann L.V."/>
            <person name="Hovav R."/>
            <person name="Jones D.C."/>
            <person name="Lemke C."/>
            <person name="Mansoor S."/>
            <person name="ur Rahman M."/>
            <person name="Rainville L.N."/>
            <person name="Rambani A."/>
            <person name="Reddy U.K."/>
            <person name="Rong J.K."/>
            <person name="Saranga Y."/>
            <person name="Scheffler B.E."/>
            <person name="Scheffler J.A."/>
            <person name="Stelly D.M."/>
            <person name="Triplett B.A."/>
            <person name="Van Deynze A."/>
            <person name="Vaslin M.F."/>
            <person name="Waghmare V.N."/>
            <person name="Walford S.A."/>
            <person name="Wright R.J."/>
            <person name="Zaki E.A."/>
            <person name="Zhang T."/>
            <person name="Dennis E.S."/>
            <person name="Mayer K.F."/>
            <person name="Peterson D.G."/>
            <person name="Rokhsar D.S."/>
            <person name="Wang X."/>
            <person name="Schmutz J."/>
        </authorList>
    </citation>
    <scope>NUCLEOTIDE SEQUENCE [LARGE SCALE GENOMIC DNA]</scope>
</reference>
<evidence type="ECO:0000313" key="1">
    <source>
        <dbReference type="EMBL" id="KJB67243.1"/>
    </source>
</evidence>